<evidence type="ECO:0000313" key="2">
    <source>
        <dbReference type="Proteomes" id="UP000199312"/>
    </source>
</evidence>
<proteinExistence type="predicted"/>
<gene>
    <name evidence="1" type="ORF">SAMN04488006_0452</name>
</gene>
<dbReference type="EMBL" id="FOZP01000001">
    <property type="protein sequence ID" value="SFS30563.1"/>
    <property type="molecule type" value="Genomic_DNA"/>
</dbReference>
<dbReference type="STRING" id="593133.SAMN04488006_0452"/>
<name>A0A1I6NRM8_9FLAO</name>
<dbReference type="OrthoDB" id="9854531at2"/>
<keyword evidence="2" id="KW-1185">Reference proteome</keyword>
<sequence>MSEFIAIRKERITGTKHKIPKVCLSLPKGEFRFYKSTCELLNIDPVKQGIMFYINKEEKKVRVELEEKQDDNYHLSDRKGYKAFTNKVMGILFSDLFDLDMETSHYFNFKKKENTFIMTLIL</sequence>
<dbReference type="RefSeq" id="WP_090222113.1">
    <property type="nucleotide sequence ID" value="NZ_FOZP01000001.1"/>
</dbReference>
<reference evidence="2" key="1">
    <citation type="submission" date="2016-10" db="EMBL/GenBank/DDBJ databases">
        <authorList>
            <person name="Varghese N."/>
            <person name="Submissions S."/>
        </authorList>
    </citation>
    <scope>NUCLEOTIDE SEQUENCE [LARGE SCALE GENOMIC DNA]</scope>
    <source>
        <strain evidence="2">DSM 24450</strain>
    </source>
</reference>
<evidence type="ECO:0000313" key="1">
    <source>
        <dbReference type="EMBL" id="SFS30563.1"/>
    </source>
</evidence>
<dbReference type="AlphaFoldDB" id="A0A1I6NRM8"/>
<organism evidence="1 2">
    <name type="scientific">Lutibacter maritimus</name>
    <dbReference type="NCBI Taxonomy" id="593133"/>
    <lineage>
        <taxon>Bacteria</taxon>
        <taxon>Pseudomonadati</taxon>
        <taxon>Bacteroidota</taxon>
        <taxon>Flavobacteriia</taxon>
        <taxon>Flavobacteriales</taxon>
        <taxon>Flavobacteriaceae</taxon>
        <taxon>Lutibacter</taxon>
    </lineage>
</organism>
<dbReference type="Proteomes" id="UP000199312">
    <property type="component" value="Unassembled WGS sequence"/>
</dbReference>
<protein>
    <submittedName>
        <fullName evidence="1">Uncharacterized protein</fullName>
    </submittedName>
</protein>
<accession>A0A1I6NRM8</accession>